<comment type="cofactor">
    <cofactor evidence="12 14">
        <name>FAD</name>
        <dbReference type="ChEBI" id="CHEBI:57692"/>
    </cofactor>
    <text evidence="12 14">Binds 1 FAD per subunit.</text>
</comment>
<dbReference type="Pfam" id="PF02852">
    <property type="entry name" value="Pyr_redox_dim"/>
    <property type="match status" value="1"/>
</dbReference>
<sequence length="447" mass="48416">MNHFDVLVIGAGPGGYIAAEEAARHGKSVAVIERQAIGGTCLNVGCIPSKAYLEHAHWVHSLKKAQGHGMDVAFKGVDYAKLKNRKDKVVSSLQGGIHATFKSLDIHFINGEAAYVSANSFQVNDQTITATDVILATGSRPFVPEIPGLAEVEYLTTDTIFELNDLPRQLVIIGGGVIAVELAFALEAIGSQVTILEVAPDILLTEDEAARKIIKQSLSKTMTLETQAKIKHVHPDAVELEDGQKYPFDQLLVATGRRPNVALAQDMQLEFDEHKRWPKVDDYYQTSQPHVYAIGDLIGGYTLAHAASAEGIKAVKAIVGQKERPVRDRQVPRSLFTSPEVASFGLSEADAKAAGYDLVVEQMPFAFNGRAIAVDQTEGFIKLVVDRRYGEILGAVICGPEATEILHQILTLCEAEGTVHELAATVFSHPTVSELLQDVAKAVVRKI</sequence>
<keyword evidence="5 12" id="KW-0274">FAD</keyword>
<keyword evidence="7 12" id="KW-0520">NAD</keyword>
<dbReference type="GO" id="GO:0004148">
    <property type="term" value="F:dihydrolipoyl dehydrogenase (NADH) activity"/>
    <property type="evidence" value="ECO:0007669"/>
    <property type="project" value="UniProtKB-EC"/>
</dbReference>
<dbReference type="PANTHER" id="PTHR22912">
    <property type="entry name" value="DISULFIDE OXIDOREDUCTASE"/>
    <property type="match status" value="1"/>
</dbReference>
<dbReference type="InterPro" id="IPR023753">
    <property type="entry name" value="FAD/NAD-binding_dom"/>
</dbReference>
<keyword evidence="8" id="KW-1015">Disulfide bond</keyword>
<feature type="binding site" evidence="12">
    <location>
        <position position="256"/>
    </location>
    <ligand>
        <name>NAD(+)</name>
        <dbReference type="ChEBI" id="CHEBI:57540"/>
    </ligand>
</feature>
<dbReference type="GO" id="GO:0005737">
    <property type="term" value="C:cytoplasm"/>
    <property type="evidence" value="ECO:0007669"/>
    <property type="project" value="UniProtKB-ARBA"/>
</dbReference>
<feature type="binding site" evidence="12">
    <location>
        <begin position="137"/>
        <end position="139"/>
    </location>
    <ligand>
        <name>FAD</name>
        <dbReference type="ChEBI" id="CHEBI:57692"/>
    </ligand>
</feature>
<protein>
    <recommendedName>
        <fullName evidence="3 14">Dihydrolipoyl dehydrogenase</fullName>
        <ecNumber evidence="2 14">1.8.1.4</ecNumber>
    </recommendedName>
</protein>
<feature type="active site" description="Proton acceptor" evidence="11">
    <location>
        <position position="429"/>
    </location>
</feature>
<evidence type="ECO:0000256" key="14">
    <source>
        <dbReference type="RuleBase" id="RU003692"/>
    </source>
</evidence>
<dbReference type="InterPro" id="IPR050151">
    <property type="entry name" value="Class-I_Pyr_Nuc-Dis_Oxidored"/>
</dbReference>
<dbReference type="EC" id="1.8.1.4" evidence="2 14"/>
<dbReference type="PRINTS" id="PR00411">
    <property type="entry name" value="PNDRDTASEI"/>
</dbReference>
<dbReference type="PANTHER" id="PTHR22912:SF151">
    <property type="entry name" value="DIHYDROLIPOYL DEHYDROGENASE, MITOCHONDRIAL"/>
    <property type="match status" value="1"/>
</dbReference>
<dbReference type="InterPro" id="IPR036188">
    <property type="entry name" value="FAD/NAD-bd_sf"/>
</dbReference>
<evidence type="ECO:0000256" key="8">
    <source>
        <dbReference type="ARBA" id="ARBA00023157"/>
    </source>
</evidence>
<gene>
    <name evidence="17" type="primary">lpdA</name>
    <name evidence="17" type="ORF">GIY09_01630</name>
</gene>
<accession>A0A6I2G9Z8</accession>
<dbReference type="PRINTS" id="PR00368">
    <property type="entry name" value="FADPNR"/>
</dbReference>
<feature type="binding site" evidence="12">
    <location>
        <position position="197"/>
    </location>
    <ligand>
        <name>NAD(+)</name>
        <dbReference type="ChEBI" id="CHEBI:57540"/>
    </ligand>
</feature>
<dbReference type="InterPro" id="IPR001100">
    <property type="entry name" value="Pyr_nuc-diS_OxRdtase"/>
</dbReference>
<reference evidence="17 18" key="1">
    <citation type="submission" date="2019-11" db="EMBL/GenBank/DDBJ databases">
        <title>Characterisation of Fundicoccus ignavus gen. nov. sp. nov., a novel genus of the family Aerococcaceae isolated from bulk tank milk.</title>
        <authorList>
            <person name="Siebert A."/>
            <person name="Huptas C."/>
            <person name="Wenning M."/>
            <person name="Scherer S."/>
            <person name="Doll E.V."/>
        </authorList>
    </citation>
    <scope>NUCLEOTIDE SEQUENCE [LARGE SCALE GENOMIC DNA]</scope>
    <source>
        <strain evidence="17 18">WS4759</strain>
    </source>
</reference>
<evidence type="ECO:0000313" key="18">
    <source>
        <dbReference type="Proteomes" id="UP000430975"/>
    </source>
</evidence>
<dbReference type="SUPFAM" id="SSF51905">
    <property type="entry name" value="FAD/NAD(P)-binding domain"/>
    <property type="match status" value="1"/>
</dbReference>
<dbReference type="NCBIfam" id="TIGR01350">
    <property type="entry name" value="lipoamide_DH"/>
    <property type="match status" value="1"/>
</dbReference>
<evidence type="ECO:0000256" key="13">
    <source>
        <dbReference type="PIRSR" id="PIRSR000350-4"/>
    </source>
</evidence>
<dbReference type="PROSITE" id="PS00076">
    <property type="entry name" value="PYRIDINE_REDOX_1"/>
    <property type="match status" value="1"/>
</dbReference>
<feature type="binding site" evidence="12">
    <location>
        <position position="50"/>
    </location>
    <ligand>
        <name>FAD</name>
        <dbReference type="ChEBI" id="CHEBI:57692"/>
    </ligand>
</feature>
<evidence type="ECO:0000256" key="2">
    <source>
        <dbReference type="ARBA" id="ARBA00012608"/>
    </source>
</evidence>
<evidence type="ECO:0000256" key="4">
    <source>
        <dbReference type="ARBA" id="ARBA00022630"/>
    </source>
</evidence>
<name>A0A6I2G9Z8_9LACT</name>
<dbReference type="Gene3D" id="3.50.50.60">
    <property type="entry name" value="FAD/NAD(P)-binding domain"/>
    <property type="match status" value="2"/>
</dbReference>
<comment type="miscellaneous">
    <text evidence="14">The active site is a redox-active disulfide bond.</text>
</comment>
<comment type="catalytic activity">
    <reaction evidence="10 14">
        <text>N(6)-[(R)-dihydrolipoyl]-L-lysyl-[protein] + NAD(+) = N(6)-[(R)-lipoyl]-L-lysyl-[protein] + NADH + H(+)</text>
        <dbReference type="Rhea" id="RHEA:15045"/>
        <dbReference type="Rhea" id="RHEA-COMP:10474"/>
        <dbReference type="Rhea" id="RHEA-COMP:10475"/>
        <dbReference type="ChEBI" id="CHEBI:15378"/>
        <dbReference type="ChEBI" id="CHEBI:57540"/>
        <dbReference type="ChEBI" id="CHEBI:57945"/>
        <dbReference type="ChEBI" id="CHEBI:83099"/>
        <dbReference type="ChEBI" id="CHEBI:83100"/>
        <dbReference type="EC" id="1.8.1.4"/>
    </reaction>
</comment>
<evidence type="ECO:0000256" key="5">
    <source>
        <dbReference type="ARBA" id="ARBA00022827"/>
    </source>
</evidence>
<dbReference type="GO" id="GO:0006103">
    <property type="term" value="P:2-oxoglutarate metabolic process"/>
    <property type="evidence" value="ECO:0007669"/>
    <property type="project" value="TreeGrafter"/>
</dbReference>
<evidence type="ECO:0000313" key="17">
    <source>
        <dbReference type="EMBL" id="MRI84597.1"/>
    </source>
</evidence>
<feature type="domain" description="Pyridine nucleotide-disulphide oxidoreductase dimerisation" evidence="15">
    <location>
        <begin position="331"/>
        <end position="438"/>
    </location>
</feature>
<dbReference type="RefSeq" id="WP_311453310.1">
    <property type="nucleotide sequence ID" value="NZ_WJQS01000001.1"/>
</dbReference>
<evidence type="ECO:0000256" key="6">
    <source>
        <dbReference type="ARBA" id="ARBA00023002"/>
    </source>
</evidence>
<feature type="domain" description="FAD/NAD(P)-binding" evidence="16">
    <location>
        <begin position="4"/>
        <end position="311"/>
    </location>
</feature>
<dbReference type="GO" id="GO:0050660">
    <property type="term" value="F:flavin adenine dinucleotide binding"/>
    <property type="evidence" value="ECO:0007669"/>
    <property type="project" value="InterPro"/>
</dbReference>
<evidence type="ECO:0000256" key="1">
    <source>
        <dbReference type="ARBA" id="ARBA00007532"/>
    </source>
</evidence>
<evidence type="ECO:0000259" key="16">
    <source>
        <dbReference type="Pfam" id="PF07992"/>
    </source>
</evidence>
<dbReference type="Pfam" id="PF07992">
    <property type="entry name" value="Pyr_redox_2"/>
    <property type="match status" value="1"/>
</dbReference>
<evidence type="ECO:0000256" key="7">
    <source>
        <dbReference type="ARBA" id="ARBA00023027"/>
    </source>
</evidence>
<keyword evidence="4 14" id="KW-0285">Flavoprotein</keyword>
<dbReference type="InterPro" id="IPR004099">
    <property type="entry name" value="Pyr_nucl-diS_OxRdtase_dimer"/>
</dbReference>
<dbReference type="AlphaFoldDB" id="A0A6I2G9Z8"/>
<dbReference type="InterPro" id="IPR012999">
    <property type="entry name" value="Pyr_OxRdtase_I_AS"/>
</dbReference>
<keyword evidence="12" id="KW-0547">Nucleotide-binding</keyword>
<feature type="disulfide bond" description="Redox-active" evidence="13">
    <location>
        <begin position="41"/>
        <end position="46"/>
    </location>
</feature>
<comment type="similarity">
    <text evidence="1 14">Belongs to the class-I pyridine nucleotide-disulfide oxidoreductase family.</text>
</comment>
<dbReference type="EMBL" id="WJQS01000001">
    <property type="protein sequence ID" value="MRI84597.1"/>
    <property type="molecule type" value="Genomic_DNA"/>
</dbReference>
<dbReference type="SUPFAM" id="SSF55424">
    <property type="entry name" value="FAD/NAD-linked reductases, dimerisation (C-terminal) domain"/>
    <property type="match status" value="1"/>
</dbReference>
<keyword evidence="18" id="KW-1185">Reference proteome</keyword>
<organism evidence="17 18">
    <name type="scientific">Fundicoccus ignavus</name>
    <dbReference type="NCBI Taxonomy" id="2664442"/>
    <lineage>
        <taxon>Bacteria</taxon>
        <taxon>Bacillati</taxon>
        <taxon>Bacillota</taxon>
        <taxon>Bacilli</taxon>
        <taxon>Lactobacillales</taxon>
        <taxon>Aerococcaceae</taxon>
        <taxon>Fundicoccus</taxon>
    </lineage>
</organism>
<evidence type="ECO:0000259" key="15">
    <source>
        <dbReference type="Pfam" id="PF02852"/>
    </source>
</evidence>
<feature type="binding site" evidence="12">
    <location>
        <begin position="174"/>
        <end position="181"/>
    </location>
    <ligand>
        <name>NAD(+)</name>
        <dbReference type="ChEBI" id="CHEBI:57540"/>
    </ligand>
</feature>
<keyword evidence="6 14" id="KW-0560">Oxidoreductase</keyword>
<evidence type="ECO:0000256" key="9">
    <source>
        <dbReference type="ARBA" id="ARBA00023284"/>
    </source>
</evidence>
<evidence type="ECO:0000256" key="12">
    <source>
        <dbReference type="PIRSR" id="PIRSR000350-3"/>
    </source>
</evidence>
<feature type="binding site" evidence="12">
    <location>
        <position position="296"/>
    </location>
    <ligand>
        <name>FAD</name>
        <dbReference type="ChEBI" id="CHEBI:57692"/>
    </ligand>
</feature>
<dbReference type="FunFam" id="3.30.390.30:FF:000001">
    <property type="entry name" value="Dihydrolipoyl dehydrogenase"/>
    <property type="match status" value="1"/>
</dbReference>
<evidence type="ECO:0000256" key="10">
    <source>
        <dbReference type="ARBA" id="ARBA00049187"/>
    </source>
</evidence>
<proteinExistence type="inferred from homology"/>
<keyword evidence="9 14" id="KW-0676">Redox-active center</keyword>
<dbReference type="PIRSF" id="PIRSF000350">
    <property type="entry name" value="Mercury_reductase_MerA"/>
    <property type="match status" value="1"/>
</dbReference>
<dbReference type="Proteomes" id="UP000430975">
    <property type="component" value="Unassembled WGS sequence"/>
</dbReference>
<dbReference type="InterPro" id="IPR006258">
    <property type="entry name" value="Lipoamide_DH"/>
</dbReference>
<evidence type="ECO:0000256" key="3">
    <source>
        <dbReference type="ARBA" id="ARBA00016961"/>
    </source>
</evidence>
<evidence type="ECO:0000256" key="11">
    <source>
        <dbReference type="PIRSR" id="PIRSR000350-2"/>
    </source>
</evidence>
<dbReference type="Gene3D" id="3.30.390.30">
    <property type="match status" value="1"/>
</dbReference>
<comment type="caution">
    <text evidence="17">The sequence shown here is derived from an EMBL/GenBank/DDBJ whole genome shotgun (WGS) entry which is preliminary data.</text>
</comment>
<dbReference type="InterPro" id="IPR016156">
    <property type="entry name" value="FAD/NAD-linked_Rdtase_dimer_sf"/>
</dbReference>